<protein>
    <submittedName>
        <fullName evidence="2">Uncharacterized protein</fullName>
    </submittedName>
</protein>
<dbReference type="WBParaSite" id="jg3977">
    <property type="protein sequence ID" value="jg3977"/>
    <property type="gene ID" value="jg3977"/>
</dbReference>
<dbReference type="AlphaFoldDB" id="A0A915E9I5"/>
<evidence type="ECO:0000313" key="2">
    <source>
        <dbReference type="WBParaSite" id="jg3977"/>
    </source>
</evidence>
<reference evidence="2" key="1">
    <citation type="submission" date="2022-11" db="UniProtKB">
        <authorList>
            <consortium name="WormBaseParasite"/>
        </authorList>
    </citation>
    <scope>IDENTIFICATION</scope>
</reference>
<accession>A0A915E9I5</accession>
<name>A0A915E9I5_9BILA</name>
<organism evidence="1 2">
    <name type="scientific">Ditylenchus dipsaci</name>
    <dbReference type="NCBI Taxonomy" id="166011"/>
    <lineage>
        <taxon>Eukaryota</taxon>
        <taxon>Metazoa</taxon>
        <taxon>Ecdysozoa</taxon>
        <taxon>Nematoda</taxon>
        <taxon>Chromadorea</taxon>
        <taxon>Rhabditida</taxon>
        <taxon>Tylenchina</taxon>
        <taxon>Tylenchomorpha</taxon>
        <taxon>Sphaerularioidea</taxon>
        <taxon>Anguinidae</taxon>
        <taxon>Anguininae</taxon>
        <taxon>Ditylenchus</taxon>
    </lineage>
</organism>
<evidence type="ECO:0000313" key="1">
    <source>
        <dbReference type="Proteomes" id="UP000887574"/>
    </source>
</evidence>
<proteinExistence type="predicted"/>
<dbReference type="Proteomes" id="UP000887574">
    <property type="component" value="Unplaced"/>
</dbReference>
<dbReference type="Pfam" id="PF05348">
    <property type="entry name" value="UMP1"/>
    <property type="match status" value="1"/>
</dbReference>
<keyword evidence="1" id="KW-1185">Reference proteome</keyword>
<sequence>MANIIKLSKRQPDILLEEGEGKKPDTLRFEKTASAVSKLVVDAPKSLTTAAAHPLQVKENQRAPTLADFVEMRRSLGGNAQAEKLIEELNAASQFNRGPEGFSASSRLHFDMLLNCDEKIGYGDYLSYHERS</sequence>